<dbReference type="Proteomes" id="UP000579945">
    <property type="component" value="Unassembled WGS sequence"/>
</dbReference>
<dbReference type="PANTHER" id="PTHR35333">
    <property type="entry name" value="BETA-LACTAMASE"/>
    <property type="match status" value="1"/>
</dbReference>
<keyword evidence="2" id="KW-0732">Signal</keyword>
<sequence length="364" mass="38857">MRLRGISLVAVLAIVTCACGQAAGAPPPSHAVAPMEVPEGAGRDQVRFHLARMIETGAHAATEEEGRLPPSVQRGLNRSLAAHLDRHPGRFSVAVYDRTASVRYAFRESTPFMLASVAKVDILLALLLLAQREERPLTDGERRLAGQMIRQSDNDSAHRLYTAIGGNQGLSDTLRRLGIAHTRPGPGSSWGLTRSSPSDQVKVLEKLTDPAGPVSPRNRRYALSLMSSVDRTQAWGVSAAASGGRVALKNGWLPARAHGGLWTINSVGRLALPGHELLIAVLSERSQDMSAGVSLVERVARTAVRAFTGVRTPLTSPRPLSERPPGPPTVGVRLAERDLCPAAGCQAWPVETNRPASPGSRADR</sequence>
<feature type="region of interest" description="Disordered" evidence="1">
    <location>
        <begin position="310"/>
        <end position="330"/>
    </location>
</feature>
<dbReference type="InterPro" id="IPR012338">
    <property type="entry name" value="Beta-lactam/transpept-like"/>
</dbReference>
<evidence type="ECO:0000259" key="3">
    <source>
        <dbReference type="Pfam" id="PF13354"/>
    </source>
</evidence>
<evidence type="ECO:0000313" key="5">
    <source>
        <dbReference type="Proteomes" id="UP000579945"/>
    </source>
</evidence>
<proteinExistence type="predicted"/>
<evidence type="ECO:0000256" key="1">
    <source>
        <dbReference type="SAM" id="MobiDB-lite"/>
    </source>
</evidence>
<reference evidence="4 5" key="1">
    <citation type="submission" date="2020-08" db="EMBL/GenBank/DDBJ databases">
        <title>Sequencing the genomes of 1000 actinobacteria strains.</title>
        <authorList>
            <person name="Klenk H.-P."/>
        </authorList>
    </citation>
    <scope>NUCLEOTIDE SEQUENCE [LARGE SCALE GENOMIC DNA]</scope>
    <source>
        <strain evidence="4 5">DSM 44320</strain>
    </source>
</reference>
<dbReference type="SUPFAM" id="SSF56601">
    <property type="entry name" value="beta-lactamase/transpeptidase-like"/>
    <property type="match status" value="1"/>
</dbReference>
<feature type="chain" id="PRO_5031145446" description="Beta-lactamase class A catalytic domain-containing protein" evidence="2">
    <location>
        <begin position="23"/>
        <end position="364"/>
    </location>
</feature>
<organism evidence="4 5">
    <name type="scientific">Nonomuraea dietziae</name>
    <dbReference type="NCBI Taxonomy" id="65515"/>
    <lineage>
        <taxon>Bacteria</taxon>
        <taxon>Bacillati</taxon>
        <taxon>Actinomycetota</taxon>
        <taxon>Actinomycetes</taxon>
        <taxon>Streptosporangiales</taxon>
        <taxon>Streptosporangiaceae</taxon>
        <taxon>Nonomuraea</taxon>
    </lineage>
</organism>
<feature type="domain" description="Beta-lactamase class A catalytic" evidence="3">
    <location>
        <begin position="143"/>
        <end position="256"/>
    </location>
</feature>
<name>A0A7W5YN94_9ACTN</name>
<dbReference type="GeneID" id="95389569"/>
<dbReference type="EMBL" id="JACIBV010000001">
    <property type="protein sequence ID" value="MBB3727252.1"/>
    <property type="molecule type" value="Genomic_DNA"/>
</dbReference>
<dbReference type="InterPro" id="IPR045155">
    <property type="entry name" value="Beta-lactam_cat"/>
</dbReference>
<dbReference type="InterPro" id="IPR000871">
    <property type="entry name" value="Beta-lactam_class-A"/>
</dbReference>
<protein>
    <recommendedName>
        <fullName evidence="3">Beta-lactamase class A catalytic domain-containing protein</fullName>
    </recommendedName>
</protein>
<evidence type="ECO:0000313" key="4">
    <source>
        <dbReference type="EMBL" id="MBB3727252.1"/>
    </source>
</evidence>
<dbReference type="RefSeq" id="WP_183647579.1">
    <property type="nucleotide sequence ID" value="NZ_JACIBV010000001.1"/>
</dbReference>
<dbReference type="GO" id="GO:0008800">
    <property type="term" value="F:beta-lactamase activity"/>
    <property type="evidence" value="ECO:0007669"/>
    <property type="project" value="InterPro"/>
</dbReference>
<keyword evidence="5" id="KW-1185">Reference proteome</keyword>
<feature type="region of interest" description="Disordered" evidence="1">
    <location>
        <begin position="345"/>
        <end position="364"/>
    </location>
</feature>
<dbReference type="GO" id="GO:0030655">
    <property type="term" value="P:beta-lactam antibiotic catabolic process"/>
    <property type="evidence" value="ECO:0007669"/>
    <property type="project" value="InterPro"/>
</dbReference>
<dbReference type="PROSITE" id="PS51257">
    <property type="entry name" value="PROKAR_LIPOPROTEIN"/>
    <property type="match status" value="1"/>
</dbReference>
<feature type="signal peptide" evidence="2">
    <location>
        <begin position="1"/>
        <end position="22"/>
    </location>
</feature>
<comment type="caution">
    <text evidence="4">The sequence shown here is derived from an EMBL/GenBank/DDBJ whole genome shotgun (WGS) entry which is preliminary data.</text>
</comment>
<gene>
    <name evidence="4" type="ORF">FHR33_003112</name>
</gene>
<dbReference type="AlphaFoldDB" id="A0A7W5YN94"/>
<accession>A0A7W5YN94</accession>
<dbReference type="PANTHER" id="PTHR35333:SF3">
    <property type="entry name" value="BETA-LACTAMASE-TYPE TRANSPEPTIDASE FOLD CONTAINING PROTEIN"/>
    <property type="match status" value="1"/>
</dbReference>
<dbReference type="GO" id="GO:0046677">
    <property type="term" value="P:response to antibiotic"/>
    <property type="evidence" value="ECO:0007669"/>
    <property type="project" value="InterPro"/>
</dbReference>
<evidence type="ECO:0000256" key="2">
    <source>
        <dbReference type="SAM" id="SignalP"/>
    </source>
</evidence>
<dbReference type="Pfam" id="PF13354">
    <property type="entry name" value="Beta-lactamase2"/>
    <property type="match status" value="1"/>
</dbReference>
<dbReference type="Gene3D" id="3.40.710.10">
    <property type="entry name" value="DD-peptidase/beta-lactamase superfamily"/>
    <property type="match status" value="1"/>
</dbReference>